<evidence type="ECO:0000313" key="3">
    <source>
        <dbReference type="EMBL" id="KAF0738097.1"/>
    </source>
</evidence>
<accession>A0A6G0XDG2</accession>
<proteinExistence type="predicted"/>
<feature type="transmembrane region" description="Helical" evidence="1">
    <location>
        <begin position="206"/>
        <end position="227"/>
    </location>
</feature>
<protein>
    <recommendedName>
        <fullName evidence="2">HPP transmembrane region domain-containing protein</fullName>
    </recommendedName>
</protein>
<dbReference type="InterPro" id="IPR007065">
    <property type="entry name" value="HPP"/>
</dbReference>
<gene>
    <name evidence="3" type="ORF">Ae201684_006086</name>
</gene>
<dbReference type="Pfam" id="PF04982">
    <property type="entry name" value="TM_HPP"/>
    <property type="match status" value="1"/>
</dbReference>
<sequence>MQFVVAETPGAATTATLNAETKPEPTKNVLGDYLRRFRGVETPPEVNPTFRPFAVEPALRSATSLDESRRRKSITVTIWSFISSFCGIAILAALQYNLHSTYASGVKVTAIIGSFGATAILTYGALQSPLAQPRNVIVGNVLSSTIGVTVFKIFRGLGDDYMWLSCALAVSLSLVVMELTDTVHPPGGASALIAVISGPDIEDLGYMYVVMPVFTGSCILVLVSVVLNNIHRQYPRYWLYKS</sequence>
<evidence type="ECO:0000259" key="2">
    <source>
        <dbReference type="Pfam" id="PF04982"/>
    </source>
</evidence>
<dbReference type="AlphaFoldDB" id="A0A6G0XDG2"/>
<keyword evidence="1" id="KW-1133">Transmembrane helix</keyword>
<reference evidence="3 4" key="1">
    <citation type="submission" date="2019-07" db="EMBL/GenBank/DDBJ databases">
        <title>Genomics analysis of Aphanomyces spp. identifies a new class of oomycete effector associated with host adaptation.</title>
        <authorList>
            <person name="Gaulin E."/>
        </authorList>
    </citation>
    <scope>NUCLEOTIDE SEQUENCE [LARGE SCALE GENOMIC DNA]</scope>
    <source>
        <strain evidence="3 4">ATCC 201684</strain>
    </source>
</reference>
<dbReference type="Proteomes" id="UP000481153">
    <property type="component" value="Unassembled WGS sequence"/>
</dbReference>
<dbReference type="PANTHER" id="PTHR33741:SF5">
    <property type="entry name" value="TRANSMEMBRANE PROTEIN DDB_G0269096-RELATED"/>
    <property type="match status" value="1"/>
</dbReference>
<keyword evidence="1" id="KW-0812">Transmembrane</keyword>
<dbReference type="VEuPathDB" id="FungiDB:AeMF1_004076"/>
<feature type="transmembrane region" description="Helical" evidence="1">
    <location>
        <begin position="108"/>
        <end position="126"/>
    </location>
</feature>
<feature type="transmembrane region" description="Helical" evidence="1">
    <location>
        <begin position="76"/>
        <end position="96"/>
    </location>
</feature>
<feature type="domain" description="HPP transmembrane region" evidence="2">
    <location>
        <begin position="71"/>
        <end position="235"/>
    </location>
</feature>
<dbReference type="PANTHER" id="PTHR33741">
    <property type="entry name" value="TRANSMEMBRANE PROTEIN DDB_G0269096-RELATED"/>
    <property type="match status" value="1"/>
</dbReference>
<comment type="caution">
    <text evidence="3">The sequence shown here is derived from an EMBL/GenBank/DDBJ whole genome shotgun (WGS) entry which is preliminary data.</text>
</comment>
<name>A0A6G0XDG2_9STRA</name>
<evidence type="ECO:0000313" key="4">
    <source>
        <dbReference type="Proteomes" id="UP000481153"/>
    </source>
</evidence>
<dbReference type="InterPro" id="IPR058581">
    <property type="entry name" value="TM_HPP"/>
</dbReference>
<organism evidence="3 4">
    <name type="scientific">Aphanomyces euteiches</name>
    <dbReference type="NCBI Taxonomy" id="100861"/>
    <lineage>
        <taxon>Eukaryota</taxon>
        <taxon>Sar</taxon>
        <taxon>Stramenopiles</taxon>
        <taxon>Oomycota</taxon>
        <taxon>Saprolegniomycetes</taxon>
        <taxon>Saprolegniales</taxon>
        <taxon>Verrucalvaceae</taxon>
        <taxon>Aphanomyces</taxon>
    </lineage>
</organism>
<keyword evidence="4" id="KW-1185">Reference proteome</keyword>
<dbReference type="EMBL" id="VJMJ01000079">
    <property type="protein sequence ID" value="KAF0738097.1"/>
    <property type="molecule type" value="Genomic_DNA"/>
</dbReference>
<keyword evidence="1" id="KW-0472">Membrane</keyword>
<evidence type="ECO:0000256" key="1">
    <source>
        <dbReference type="SAM" id="Phobius"/>
    </source>
</evidence>